<evidence type="ECO:0000313" key="2">
    <source>
        <dbReference type="Proteomes" id="UP000027866"/>
    </source>
</evidence>
<comment type="caution">
    <text evidence="1">The sequence shown here is derived from an EMBL/GenBank/DDBJ whole genome shotgun (WGS) entry which is preliminary data.</text>
</comment>
<accession>A0A074MIP4</accession>
<dbReference type="EMBL" id="JMIX01000009">
    <property type="protein sequence ID" value="KEO92645.1"/>
    <property type="molecule type" value="Genomic_DNA"/>
</dbReference>
<gene>
    <name evidence="1" type="ORF">EH32_15420</name>
</gene>
<name>A0A074MIP4_9SPHN</name>
<proteinExistence type="predicted"/>
<dbReference type="Proteomes" id="UP000027866">
    <property type="component" value="Unassembled WGS sequence"/>
</dbReference>
<protein>
    <submittedName>
        <fullName evidence="1">Uncharacterized protein</fullName>
    </submittedName>
</protein>
<keyword evidence="2" id="KW-1185">Reference proteome</keyword>
<reference evidence="1 2" key="1">
    <citation type="submission" date="2014-04" db="EMBL/GenBank/DDBJ databases">
        <title>A comprehensive comparison of genomes of Erythrobacter spp. Strains.</title>
        <authorList>
            <person name="Zheng Q."/>
        </authorList>
    </citation>
    <scope>NUCLEOTIDE SEQUENCE [LARGE SCALE GENOMIC DNA]</scope>
    <source>
        <strain evidence="1 2">DSM 8509</strain>
    </source>
</reference>
<evidence type="ECO:0000313" key="1">
    <source>
        <dbReference type="EMBL" id="KEO92645.1"/>
    </source>
</evidence>
<dbReference type="AlphaFoldDB" id="A0A074MIP4"/>
<organism evidence="1 2">
    <name type="scientific">Erythrobacter litoralis</name>
    <dbReference type="NCBI Taxonomy" id="39960"/>
    <lineage>
        <taxon>Bacteria</taxon>
        <taxon>Pseudomonadati</taxon>
        <taxon>Pseudomonadota</taxon>
        <taxon>Alphaproteobacteria</taxon>
        <taxon>Sphingomonadales</taxon>
        <taxon>Erythrobacteraceae</taxon>
        <taxon>Erythrobacter/Porphyrobacter group</taxon>
        <taxon>Erythrobacter</taxon>
    </lineage>
</organism>
<sequence>MLAGALALALGQPVAAQEEGDSSSDAETTALLAYLGLSAASGTTSVNEGAGSSEAYLLTTILLDRAAGEMLGHFTDGRRYMVVAEKDKVDLSVHSRVEARLGRLLDAALTFARSDENVRACRDGVSGNAKGLMELGEMNLEENGAKAAATELTAADIFGAVRVSTDISPIAVDIDTSLLVTALTKRAAAARTSEPADLRVWTEIANSPQPSALASKLAAVENEIAALEAAGCKEVLPKEQFAEFTADLAKIKAAAASFRKPASDGALSPIEAADRVAGALGDRGNEARILRLSVDKAGGTLLNNSSIWTSLGIPGTTVRAALVVSYRSIVPDTGQIEKAGIIACNFPVRLLKHVTSAKMTALKELGHCDHLI</sequence>